<sequence>MITGFIRGFTAYFDAIRLTSRYNLWGYVLAPGLVSLLLGVGIFYSAWTASDDIAQWLIDFYPFDWGKGALETIVQIFGGVFVLAMGLLLFKHLVLALSSPFMSFLSEKIEKQLKGHHQQVPFSVSKALRDLARGLTLALRNIVRELFFTLLLFLLGILIPVLSPVIAFAIFGVQAYYAGFGNLDFTLERHRDVRGSIAFARANRGLCIGNGAAFLLLLFSIVGFLFALPLGTIAATKEAVRRL</sequence>
<evidence type="ECO:0008006" key="13">
    <source>
        <dbReference type="Google" id="ProtNLM"/>
    </source>
</evidence>
<evidence type="ECO:0000313" key="11">
    <source>
        <dbReference type="EMBL" id="KGE86204.1"/>
    </source>
</evidence>
<feature type="transmembrane region" description="Helical" evidence="10">
    <location>
        <begin position="24"/>
        <end position="47"/>
    </location>
</feature>
<dbReference type="GO" id="GO:0005886">
    <property type="term" value="C:plasma membrane"/>
    <property type="evidence" value="ECO:0007669"/>
    <property type="project" value="TreeGrafter"/>
</dbReference>
<dbReference type="InterPro" id="IPR050480">
    <property type="entry name" value="CysZ-like"/>
</dbReference>
<keyword evidence="8" id="KW-0764">Sulfate transport</keyword>
<comment type="subcellular location">
    <subcellularLocation>
        <location evidence="1">Membrane</location>
        <topology evidence="1">Multi-pass membrane protein</topology>
    </subcellularLocation>
</comment>
<evidence type="ECO:0000256" key="8">
    <source>
        <dbReference type="ARBA" id="ARBA00023032"/>
    </source>
</evidence>
<dbReference type="InterPro" id="IPR059112">
    <property type="entry name" value="CysZ/EI24"/>
</dbReference>
<dbReference type="OrthoDB" id="9787566at2"/>
<dbReference type="STRING" id="1524460.IX84_22515"/>
<evidence type="ECO:0000256" key="10">
    <source>
        <dbReference type="SAM" id="Phobius"/>
    </source>
</evidence>
<accession>A0A098S1G1</accession>
<keyword evidence="12" id="KW-1185">Reference proteome</keyword>
<dbReference type="EMBL" id="JPOS01000081">
    <property type="protein sequence ID" value="KGE86204.1"/>
    <property type="molecule type" value="Genomic_DNA"/>
</dbReference>
<evidence type="ECO:0000256" key="6">
    <source>
        <dbReference type="ARBA" id="ARBA00022692"/>
    </source>
</evidence>
<feature type="transmembrane region" description="Helical" evidence="10">
    <location>
        <begin position="72"/>
        <end position="90"/>
    </location>
</feature>
<gene>
    <name evidence="11" type="ORF">IX84_22515</name>
</gene>
<keyword evidence="5" id="KW-0028">Amino-acid biosynthesis</keyword>
<protein>
    <recommendedName>
        <fullName evidence="13">Coproporphyrinogen III oxidase</fullName>
    </recommendedName>
</protein>
<dbReference type="GO" id="GO:0009675">
    <property type="term" value="F:high-affinity sulfate:proton symporter activity"/>
    <property type="evidence" value="ECO:0007669"/>
    <property type="project" value="TreeGrafter"/>
</dbReference>
<evidence type="ECO:0000256" key="5">
    <source>
        <dbReference type="ARBA" id="ARBA00022605"/>
    </source>
</evidence>
<evidence type="ECO:0000313" key="12">
    <source>
        <dbReference type="Proteomes" id="UP000029736"/>
    </source>
</evidence>
<evidence type="ECO:0000256" key="2">
    <source>
        <dbReference type="ARBA" id="ARBA00022448"/>
    </source>
</evidence>
<comment type="caution">
    <text evidence="11">The sequence shown here is derived from an EMBL/GenBank/DDBJ whole genome shotgun (WGS) entry which is preliminary data.</text>
</comment>
<keyword evidence="9 10" id="KW-0472">Membrane</keyword>
<dbReference type="PANTHER" id="PTHR37468:SF1">
    <property type="entry name" value="SULFATE TRANSPORTER CYSZ"/>
    <property type="match status" value="1"/>
</dbReference>
<dbReference type="GO" id="GO:0019344">
    <property type="term" value="P:cysteine biosynthetic process"/>
    <property type="evidence" value="ECO:0007669"/>
    <property type="project" value="TreeGrafter"/>
</dbReference>
<keyword evidence="6 10" id="KW-0812">Transmembrane</keyword>
<evidence type="ECO:0000256" key="7">
    <source>
        <dbReference type="ARBA" id="ARBA00022989"/>
    </source>
</evidence>
<keyword evidence="2" id="KW-0813">Transport</keyword>
<keyword evidence="3" id="KW-1003">Cell membrane</keyword>
<keyword evidence="4" id="KW-0997">Cell inner membrane</keyword>
<evidence type="ECO:0000256" key="4">
    <source>
        <dbReference type="ARBA" id="ARBA00022519"/>
    </source>
</evidence>
<reference evidence="11 12" key="1">
    <citation type="journal article" date="2014" name="Int. J. Syst. Evol. Microbiol.">
        <title>Phaeodactylibacter xiamenensis gen. nov., sp. nov., a member of the family Saprospiraceae isolated from the marine alga Phaeodactylum tricornutum.</title>
        <authorList>
            <person name="Chen Z.Jr."/>
            <person name="Lei X."/>
            <person name="Lai Q."/>
            <person name="Li Y."/>
            <person name="Zhang B."/>
            <person name="Zhang J."/>
            <person name="Zhang H."/>
            <person name="Yang L."/>
            <person name="Zheng W."/>
            <person name="Tian Y."/>
            <person name="Yu Z."/>
            <person name="Xu H.Jr."/>
            <person name="Zheng T."/>
        </authorList>
    </citation>
    <scope>NUCLEOTIDE SEQUENCE [LARGE SCALE GENOMIC DNA]</scope>
    <source>
        <strain evidence="11 12">KD52</strain>
    </source>
</reference>
<dbReference type="RefSeq" id="WP_044225638.1">
    <property type="nucleotide sequence ID" value="NZ_JBKAGJ010000013.1"/>
</dbReference>
<organism evidence="11 12">
    <name type="scientific">Phaeodactylibacter xiamenensis</name>
    <dbReference type="NCBI Taxonomy" id="1524460"/>
    <lineage>
        <taxon>Bacteria</taxon>
        <taxon>Pseudomonadati</taxon>
        <taxon>Bacteroidota</taxon>
        <taxon>Saprospiria</taxon>
        <taxon>Saprospirales</taxon>
        <taxon>Haliscomenobacteraceae</taxon>
        <taxon>Phaeodactylibacter</taxon>
    </lineage>
</organism>
<evidence type="ECO:0000256" key="9">
    <source>
        <dbReference type="ARBA" id="ARBA00023136"/>
    </source>
</evidence>
<evidence type="ECO:0000256" key="3">
    <source>
        <dbReference type="ARBA" id="ARBA00022475"/>
    </source>
</evidence>
<dbReference type="Pfam" id="PF07264">
    <property type="entry name" value="EI24"/>
    <property type="match status" value="1"/>
</dbReference>
<evidence type="ECO:0000256" key="1">
    <source>
        <dbReference type="ARBA" id="ARBA00004141"/>
    </source>
</evidence>
<name>A0A098S1G1_9BACT</name>
<proteinExistence type="predicted"/>
<keyword evidence="7 10" id="KW-1133">Transmembrane helix</keyword>
<dbReference type="Proteomes" id="UP000029736">
    <property type="component" value="Unassembled WGS sequence"/>
</dbReference>
<dbReference type="GO" id="GO:0000103">
    <property type="term" value="P:sulfate assimilation"/>
    <property type="evidence" value="ECO:0007669"/>
    <property type="project" value="TreeGrafter"/>
</dbReference>
<feature type="transmembrane region" description="Helical" evidence="10">
    <location>
        <begin position="212"/>
        <end position="235"/>
    </location>
</feature>
<dbReference type="AlphaFoldDB" id="A0A098S1G1"/>
<feature type="transmembrane region" description="Helical" evidence="10">
    <location>
        <begin position="146"/>
        <end position="177"/>
    </location>
</feature>
<dbReference type="PANTHER" id="PTHR37468">
    <property type="entry name" value="SULFATE TRANSPORTER CYSZ"/>
    <property type="match status" value="1"/>
</dbReference>